<evidence type="ECO:0000313" key="2">
    <source>
        <dbReference type="EMBL" id="KAK9533261.1"/>
    </source>
</evidence>
<evidence type="ECO:0000313" key="3">
    <source>
        <dbReference type="Proteomes" id="UP001488805"/>
    </source>
</evidence>
<gene>
    <name evidence="2" type="ORF">VZT92_008390</name>
</gene>
<dbReference type="Proteomes" id="UP001488805">
    <property type="component" value="Unassembled WGS sequence"/>
</dbReference>
<proteinExistence type="predicted"/>
<dbReference type="EMBL" id="JBCEZU010000067">
    <property type="protein sequence ID" value="KAK9533261.1"/>
    <property type="molecule type" value="Genomic_DNA"/>
</dbReference>
<reference evidence="2 3" key="1">
    <citation type="journal article" date="2024" name="Genome Biol. Evol.">
        <title>Chromosome-level genome assembly of the viviparous eelpout Zoarces viviparus.</title>
        <authorList>
            <person name="Fuhrmann N."/>
            <person name="Brasseur M.V."/>
            <person name="Bakowski C.E."/>
            <person name="Podsiadlowski L."/>
            <person name="Prost S."/>
            <person name="Krehenwinkel H."/>
            <person name="Mayer C."/>
        </authorList>
    </citation>
    <scope>NUCLEOTIDE SEQUENCE [LARGE SCALE GENOMIC DNA]</scope>
    <source>
        <strain evidence="2">NO-MEL_2022_Ind0_liver</strain>
    </source>
</reference>
<evidence type="ECO:0000256" key="1">
    <source>
        <dbReference type="SAM" id="MobiDB-lite"/>
    </source>
</evidence>
<feature type="region of interest" description="Disordered" evidence="1">
    <location>
        <begin position="14"/>
        <end position="37"/>
    </location>
</feature>
<feature type="compositionally biased region" description="Polar residues" evidence="1">
    <location>
        <begin position="21"/>
        <end position="31"/>
    </location>
</feature>
<accession>A0AAW1FFN4</accession>
<organism evidence="2 3">
    <name type="scientific">Zoarces viviparus</name>
    <name type="common">Viviparous eelpout</name>
    <name type="synonym">Blennius viviparus</name>
    <dbReference type="NCBI Taxonomy" id="48416"/>
    <lineage>
        <taxon>Eukaryota</taxon>
        <taxon>Metazoa</taxon>
        <taxon>Chordata</taxon>
        <taxon>Craniata</taxon>
        <taxon>Vertebrata</taxon>
        <taxon>Euteleostomi</taxon>
        <taxon>Actinopterygii</taxon>
        <taxon>Neopterygii</taxon>
        <taxon>Teleostei</taxon>
        <taxon>Neoteleostei</taxon>
        <taxon>Acanthomorphata</taxon>
        <taxon>Eupercaria</taxon>
        <taxon>Perciformes</taxon>
        <taxon>Cottioidei</taxon>
        <taxon>Zoarcales</taxon>
        <taxon>Zoarcidae</taxon>
        <taxon>Zoarcinae</taxon>
        <taxon>Zoarces</taxon>
    </lineage>
</organism>
<comment type="caution">
    <text evidence="2">The sequence shown here is derived from an EMBL/GenBank/DDBJ whole genome shotgun (WGS) entry which is preliminary data.</text>
</comment>
<dbReference type="AlphaFoldDB" id="A0AAW1FFN4"/>
<keyword evidence="3" id="KW-1185">Reference proteome</keyword>
<name>A0AAW1FFN4_ZOAVI</name>
<sequence length="106" mass="11403">MCVYSEGCTKDAQDLSGVASAPSTHSASQAKFSPYGPNGQEQFAIQNIWPRWKRVNICIGGWLRTMAPVSPLFATLFTCGRGVLTERTPQPQVAAAIPGDTHTQPP</sequence>
<protein>
    <submittedName>
        <fullName evidence="2">Uncharacterized protein</fullName>
    </submittedName>
</protein>